<evidence type="ECO:0000313" key="1">
    <source>
        <dbReference type="EMBL" id="EQB10316.1"/>
    </source>
</evidence>
<sequence length="85" mass="9465">MPEIESSLLIAANRLHHRGFTTPIMYCRNDDVLIGRIEGIAHDVSWRTVDLVAFKSAFMAHVDAYLKGPGRPVYADRGAGPVRLM</sequence>
<protein>
    <submittedName>
        <fullName evidence="1">Uncharacterized protein</fullName>
    </submittedName>
</protein>
<name>T0H1X1_9SPHN</name>
<dbReference type="EMBL" id="ATHL01000113">
    <property type="protein sequence ID" value="EQB10316.1"/>
    <property type="molecule type" value="Genomic_DNA"/>
</dbReference>
<keyword evidence="2" id="KW-1185">Reference proteome</keyword>
<proteinExistence type="predicted"/>
<evidence type="ECO:0000313" key="2">
    <source>
        <dbReference type="Proteomes" id="UP000015527"/>
    </source>
</evidence>
<dbReference type="AlphaFoldDB" id="T0H1X1"/>
<comment type="caution">
    <text evidence="1">The sequence shown here is derived from an EMBL/GenBank/DDBJ whole genome shotgun (WGS) entry which is preliminary data.</text>
</comment>
<accession>T0H1X1</accession>
<organism evidence="1 2">
    <name type="scientific">Novosphingobium lindaniclasticum LE124</name>
    <dbReference type="NCBI Taxonomy" id="1096930"/>
    <lineage>
        <taxon>Bacteria</taxon>
        <taxon>Pseudomonadati</taxon>
        <taxon>Pseudomonadota</taxon>
        <taxon>Alphaproteobacteria</taxon>
        <taxon>Sphingomonadales</taxon>
        <taxon>Sphingomonadaceae</taxon>
        <taxon>Novosphingobium</taxon>
    </lineage>
</organism>
<gene>
    <name evidence="1" type="ORF">L284_17410</name>
</gene>
<reference evidence="1 2" key="1">
    <citation type="journal article" date="2013" name="Genome Announc.">
        <title>Genome Sequence of Novosphingobium lindaniclasticum LE124T, Isolated from a Hexachlorocyclohexane Dumpsite.</title>
        <authorList>
            <person name="Saxena A."/>
            <person name="Nayyar N."/>
            <person name="Sangwan N."/>
            <person name="Kumari R."/>
            <person name="Khurana J.P."/>
            <person name="Lal R."/>
        </authorList>
    </citation>
    <scope>NUCLEOTIDE SEQUENCE [LARGE SCALE GENOMIC DNA]</scope>
    <source>
        <strain evidence="1 2">LE124</strain>
    </source>
</reference>
<dbReference type="Proteomes" id="UP000015527">
    <property type="component" value="Unassembled WGS sequence"/>
</dbReference>